<evidence type="ECO:0000256" key="3">
    <source>
        <dbReference type="ARBA" id="ARBA00004496"/>
    </source>
</evidence>
<evidence type="ECO:0000256" key="4">
    <source>
        <dbReference type="ARBA" id="ARBA00007096"/>
    </source>
</evidence>
<evidence type="ECO:0000256" key="8">
    <source>
        <dbReference type="ARBA" id="ARBA00022490"/>
    </source>
</evidence>
<proteinExistence type="inferred from homology"/>
<dbReference type="Pfam" id="PF09811">
    <property type="entry name" value="Yae1_N"/>
    <property type="match status" value="1"/>
</dbReference>
<feature type="compositionally biased region" description="Low complexity" evidence="10">
    <location>
        <begin position="112"/>
        <end position="123"/>
    </location>
</feature>
<comment type="subunit">
    <text evidence="5">May form a complex with LTO1.</text>
</comment>
<sequence>MSSPPQPNNNSLDDIFGSSPPPPTTQIHHPPPQSTTTVEPSELPSLHRQHVTAGYRDGISASKGEHVQAGFDAGFPVGAQLGMRAGAILGILEGILRGYESRAVVKKQPLRTGSAGSSTGATAESDEEGRVRAEKRERVVKLYQAAVRELDVRSVFAGMEGGDDDGSVKPEKRLRVLGDGVVSGWESKVPVAEWEGVMEALEMKEKEKETQEWERS</sequence>
<dbReference type="EMBL" id="ML732292">
    <property type="protein sequence ID" value="KAB8070748.1"/>
    <property type="molecule type" value="Genomic_DNA"/>
</dbReference>
<comment type="function">
    <text evidence="1">The complex LTO1:YAE1 may function as a target specific adapter that probably recruits apo-RPLI1 to the cytosolic iron-sulfur protein assembly (CIA) complex machinery. May be required for biogenesis of the large ribosomal subunit and initiation of translation.</text>
</comment>
<evidence type="ECO:0000256" key="5">
    <source>
        <dbReference type="ARBA" id="ARBA00011427"/>
    </source>
</evidence>
<evidence type="ECO:0000256" key="9">
    <source>
        <dbReference type="ARBA" id="ARBA00023242"/>
    </source>
</evidence>
<comment type="subcellular location">
    <subcellularLocation>
        <location evidence="3">Cytoplasm</location>
    </subcellularLocation>
    <subcellularLocation>
        <location evidence="2">Nucleus</location>
    </subcellularLocation>
</comment>
<evidence type="ECO:0000259" key="11">
    <source>
        <dbReference type="Pfam" id="PF09811"/>
    </source>
</evidence>
<keyword evidence="13" id="KW-1185">Reference proteome</keyword>
<dbReference type="GO" id="GO:0005737">
    <property type="term" value="C:cytoplasm"/>
    <property type="evidence" value="ECO:0007669"/>
    <property type="project" value="UniProtKB-SubCell"/>
</dbReference>
<evidence type="ECO:0000256" key="2">
    <source>
        <dbReference type="ARBA" id="ARBA00004123"/>
    </source>
</evidence>
<evidence type="ECO:0000313" key="12">
    <source>
        <dbReference type="EMBL" id="KAB8070748.1"/>
    </source>
</evidence>
<gene>
    <name evidence="12" type="ORF">BDV29DRAFT_28994</name>
</gene>
<dbReference type="OrthoDB" id="20086at2759"/>
<dbReference type="GO" id="GO:0005634">
    <property type="term" value="C:nucleus"/>
    <property type="evidence" value="ECO:0007669"/>
    <property type="project" value="UniProtKB-SubCell"/>
</dbReference>
<protein>
    <recommendedName>
        <fullName evidence="7">Protein YAE1</fullName>
    </recommendedName>
    <alternativeName>
        <fullName evidence="6">Protein yae1</fullName>
    </alternativeName>
</protein>
<evidence type="ECO:0000256" key="1">
    <source>
        <dbReference type="ARBA" id="ARBA00003836"/>
    </source>
</evidence>
<keyword evidence="9" id="KW-0539">Nucleus</keyword>
<name>A0A5N5WQC2_9EURO</name>
<dbReference type="Proteomes" id="UP000326565">
    <property type="component" value="Unassembled WGS sequence"/>
</dbReference>
<comment type="similarity">
    <text evidence="4">Belongs to the YAE1 family.</text>
</comment>
<feature type="domain" description="Essential protein Yae1 N-terminal" evidence="11">
    <location>
        <begin position="54"/>
        <end position="92"/>
    </location>
</feature>
<evidence type="ECO:0000256" key="10">
    <source>
        <dbReference type="SAM" id="MobiDB-lite"/>
    </source>
</evidence>
<dbReference type="PANTHER" id="PTHR18829:SF0">
    <property type="entry name" value="PROTEIN YAE1 HOMOLOG"/>
    <property type="match status" value="1"/>
</dbReference>
<reference evidence="12 13" key="1">
    <citation type="submission" date="2019-04" db="EMBL/GenBank/DDBJ databases">
        <title>Friends and foes A comparative genomics study of 23 Aspergillus species from section Flavi.</title>
        <authorList>
            <consortium name="DOE Joint Genome Institute"/>
            <person name="Kjaerbolling I."/>
            <person name="Vesth T."/>
            <person name="Frisvad J.C."/>
            <person name="Nybo J.L."/>
            <person name="Theobald S."/>
            <person name="Kildgaard S."/>
            <person name="Isbrandt T."/>
            <person name="Kuo A."/>
            <person name="Sato A."/>
            <person name="Lyhne E.K."/>
            <person name="Kogle M.E."/>
            <person name="Wiebenga A."/>
            <person name="Kun R.S."/>
            <person name="Lubbers R.J."/>
            <person name="Makela M.R."/>
            <person name="Barry K."/>
            <person name="Chovatia M."/>
            <person name="Clum A."/>
            <person name="Daum C."/>
            <person name="Haridas S."/>
            <person name="He G."/>
            <person name="LaButti K."/>
            <person name="Lipzen A."/>
            <person name="Mondo S."/>
            <person name="Riley R."/>
            <person name="Salamov A."/>
            <person name="Simmons B.A."/>
            <person name="Magnuson J.K."/>
            <person name="Henrissat B."/>
            <person name="Mortensen U.H."/>
            <person name="Larsen T.O."/>
            <person name="Devries R.P."/>
            <person name="Grigoriev I.V."/>
            <person name="Machida M."/>
            <person name="Baker S.E."/>
            <person name="Andersen M.R."/>
        </authorList>
    </citation>
    <scope>NUCLEOTIDE SEQUENCE [LARGE SCALE GENOMIC DNA]</scope>
    <source>
        <strain evidence="12 13">CBS 151.66</strain>
    </source>
</reference>
<dbReference type="InterPro" id="IPR038881">
    <property type="entry name" value="Yae1-like"/>
</dbReference>
<dbReference type="PANTHER" id="PTHR18829">
    <property type="entry name" value="PROTEIN YAE1 HOMOLOG"/>
    <property type="match status" value="1"/>
</dbReference>
<evidence type="ECO:0000256" key="6">
    <source>
        <dbReference type="ARBA" id="ARBA00017286"/>
    </source>
</evidence>
<keyword evidence="8" id="KW-0963">Cytoplasm</keyword>
<dbReference type="AlphaFoldDB" id="A0A5N5WQC2"/>
<accession>A0A5N5WQC2</accession>
<feature type="compositionally biased region" description="Pro residues" evidence="10">
    <location>
        <begin position="19"/>
        <end position="33"/>
    </location>
</feature>
<feature type="region of interest" description="Disordered" evidence="10">
    <location>
        <begin position="109"/>
        <end position="133"/>
    </location>
</feature>
<feature type="region of interest" description="Disordered" evidence="10">
    <location>
        <begin position="1"/>
        <end position="46"/>
    </location>
</feature>
<organism evidence="12 13">
    <name type="scientific">Aspergillus leporis</name>
    <dbReference type="NCBI Taxonomy" id="41062"/>
    <lineage>
        <taxon>Eukaryota</taxon>
        <taxon>Fungi</taxon>
        <taxon>Dikarya</taxon>
        <taxon>Ascomycota</taxon>
        <taxon>Pezizomycotina</taxon>
        <taxon>Eurotiomycetes</taxon>
        <taxon>Eurotiomycetidae</taxon>
        <taxon>Eurotiales</taxon>
        <taxon>Aspergillaceae</taxon>
        <taxon>Aspergillus</taxon>
        <taxon>Aspergillus subgen. Circumdati</taxon>
    </lineage>
</organism>
<dbReference type="InterPro" id="IPR019191">
    <property type="entry name" value="Essential_protein_Yae1_N"/>
</dbReference>
<evidence type="ECO:0000256" key="7">
    <source>
        <dbReference type="ARBA" id="ARBA00018400"/>
    </source>
</evidence>
<evidence type="ECO:0000313" key="13">
    <source>
        <dbReference type="Proteomes" id="UP000326565"/>
    </source>
</evidence>